<dbReference type="Proteomes" id="UP000606974">
    <property type="component" value="Unassembled WGS sequence"/>
</dbReference>
<reference evidence="2" key="1">
    <citation type="submission" date="2020-02" db="EMBL/GenBank/DDBJ databases">
        <authorList>
            <person name="Palmer J.M."/>
        </authorList>
    </citation>
    <scope>NUCLEOTIDE SEQUENCE</scope>
    <source>
        <strain evidence="2">EPUS1.4</strain>
        <tissue evidence="2">Thallus</tissue>
    </source>
</reference>
<keyword evidence="1" id="KW-0732">Signal</keyword>
<evidence type="ECO:0000313" key="3">
    <source>
        <dbReference type="Proteomes" id="UP000606974"/>
    </source>
</evidence>
<feature type="signal peptide" evidence="1">
    <location>
        <begin position="1"/>
        <end position="17"/>
    </location>
</feature>
<accession>A0A8H7AKB0</accession>
<sequence length="86" mass="8731">MQTKIISLFALITLAAARPQGGNSSNRCPSNQREACCNSLLNVLTCVPILSGGTCSGGVTACCTTDDNTQTGLINVGSVCVPVSVL</sequence>
<dbReference type="OrthoDB" id="4225815at2759"/>
<comment type="caution">
    <text evidence="2">The sequence shown here is derived from an EMBL/GenBank/DDBJ whole genome shotgun (WGS) entry which is preliminary data.</text>
</comment>
<proteinExistence type="predicted"/>
<feature type="chain" id="PRO_5034503886" description="Hydrophobin" evidence="1">
    <location>
        <begin position="18"/>
        <end position="86"/>
    </location>
</feature>
<evidence type="ECO:0008006" key="4">
    <source>
        <dbReference type="Google" id="ProtNLM"/>
    </source>
</evidence>
<name>A0A8H7AKB0_9EURO</name>
<protein>
    <recommendedName>
        <fullName evidence="4">Hydrophobin</fullName>
    </recommendedName>
</protein>
<keyword evidence="3" id="KW-1185">Reference proteome</keyword>
<dbReference type="AlphaFoldDB" id="A0A8H7AKB0"/>
<gene>
    <name evidence="2" type="ORF">GJ744_007937</name>
</gene>
<evidence type="ECO:0000256" key="1">
    <source>
        <dbReference type="SAM" id="SignalP"/>
    </source>
</evidence>
<organism evidence="2 3">
    <name type="scientific">Endocarpon pusillum</name>
    <dbReference type="NCBI Taxonomy" id="364733"/>
    <lineage>
        <taxon>Eukaryota</taxon>
        <taxon>Fungi</taxon>
        <taxon>Dikarya</taxon>
        <taxon>Ascomycota</taxon>
        <taxon>Pezizomycotina</taxon>
        <taxon>Eurotiomycetes</taxon>
        <taxon>Chaetothyriomycetidae</taxon>
        <taxon>Verrucariales</taxon>
        <taxon>Verrucariaceae</taxon>
        <taxon>Endocarpon</taxon>
    </lineage>
</organism>
<dbReference type="EMBL" id="JAACFV010000040">
    <property type="protein sequence ID" value="KAF7509537.1"/>
    <property type="molecule type" value="Genomic_DNA"/>
</dbReference>
<evidence type="ECO:0000313" key="2">
    <source>
        <dbReference type="EMBL" id="KAF7509537.1"/>
    </source>
</evidence>